<evidence type="ECO:0000313" key="4">
    <source>
        <dbReference type="Proteomes" id="UP000766986"/>
    </source>
</evidence>
<dbReference type="Proteomes" id="UP000766986">
    <property type="component" value="Unassembled WGS sequence"/>
</dbReference>
<dbReference type="InterPro" id="IPR042278">
    <property type="entry name" value="Mfa-like_1_N"/>
</dbReference>
<feature type="chain" id="PRO_5047292082" evidence="1">
    <location>
        <begin position="27"/>
        <end position="557"/>
    </location>
</feature>
<evidence type="ECO:0000256" key="1">
    <source>
        <dbReference type="SAM" id="SignalP"/>
    </source>
</evidence>
<name>A0ABS2E350_9BACT</name>
<dbReference type="PROSITE" id="PS51257">
    <property type="entry name" value="PROKAR_LIPOPROTEIN"/>
    <property type="match status" value="1"/>
</dbReference>
<feature type="domain" description="Ig protease IdeS" evidence="2">
    <location>
        <begin position="318"/>
        <end position="362"/>
    </location>
</feature>
<dbReference type="EMBL" id="JACLYZ010000035">
    <property type="protein sequence ID" value="MBM6736056.1"/>
    <property type="molecule type" value="Genomic_DNA"/>
</dbReference>
<feature type="domain" description="Ig protease IdeS" evidence="2">
    <location>
        <begin position="448"/>
        <end position="512"/>
    </location>
</feature>
<dbReference type="PROSITE" id="PS00430">
    <property type="entry name" value="TONB_DEPENDENT_REC_1"/>
    <property type="match status" value="1"/>
</dbReference>
<dbReference type="RefSeq" id="WP_205096241.1">
    <property type="nucleotide sequence ID" value="NZ_CAWVFH010000001.1"/>
</dbReference>
<proteinExistence type="predicted"/>
<evidence type="ECO:0000259" key="2">
    <source>
        <dbReference type="Pfam" id="PF09028"/>
    </source>
</evidence>
<dbReference type="SUPFAM" id="SSF54001">
    <property type="entry name" value="Cysteine proteinases"/>
    <property type="match status" value="1"/>
</dbReference>
<organism evidence="3 4">
    <name type="scientific">Mediterranea massiliensis</name>
    <dbReference type="NCBI Taxonomy" id="1841865"/>
    <lineage>
        <taxon>Bacteria</taxon>
        <taxon>Pseudomonadati</taxon>
        <taxon>Bacteroidota</taxon>
        <taxon>Bacteroidia</taxon>
        <taxon>Bacteroidales</taxon>
        <taxon>Bacteroidaceae</taxon>
        <taxon>Mediterranea</taxon>
    </lineage>
</organism>
<dbReference type="Gene3D" id="3.90.70.10">
    <property type="entry name" value="Cysteine proteinases"/>
    <property type="match status" value="1"/>
</dbReference>
<comment type="caution">
    <text evidence="3">The sequence shown here is derived from an EMBL/GenBank/DDBJ whole genome shotgun (WGS) entry which is preliminary data.</text>
</comment>
<accession>A0ABS2E350</accession>
<dbReference type="Gene3D" id="2.60.40.2620">
    <property type="entry name" value="Fimbrillin-like"/>
    <property type="match status" value="1"/>
</dbReference>
<dbReference type="Pfam" id="PF09028">
    <property type="entry name" value="Mac-1"/>
    <property type="match status" value="2"/>
</dbReference>
<dbReference type="Pfam" id="PF13149">
    <property type="entry name" value="Mfa_like_1"/>
    <property type="match status" value="1"/>
</dbReference>
<protein>
    <submittedName>
        <fullName evidence="3">Fimbrillin family protein</fullName>
    </submittedName>
</protein>
<dbReference type="InterPro" id="IPR010916">
    <property type="entry name" value="TonB_box_CS"/>
</dbReference>
<evidence type="ECO:0000313" key="3">
    <source>
        <dbReference type="EMBL" id="MBM6736056.1"/>
    </source>
</evidence>
<keyword evidence="4" id="KW-1185">Reference proteome</keyword>
<dbReference type="CDD" id="cd13120">
    <property type="entry name" value="BF2867_like_N"/>
    <property type="match status" value="1"/>
</dbReference>
<gene>
    <name evidence="3" type="ORF">H7U35_12625</name>
</gene>
<sequence>MNKAFYLTTFWSICLLSFFMTSCDEALPETESMPAAGNRVEWDLSLPSTRATFQTDGSGRFEEGDTLVVYAQNLDSGQTRHFTLHLQDGQWKPELYWSEIGREVQFTAWHVAGAHLLHQASQTSQEYIHTLATEQQPDAYRHSDLLTAQTRVTAGQRVQLRFGHALNRLRLQLESKDASYTPEQLQQAEVQVYTPCRLPFDLTDGTLHEPSTYQWVNPLKLQDGTWVALLCPQATQPLKAEGWIRLRIDGKETVLPVPETMDGKPFERLEAGKEITYRIHVQKGVTPDDFAATTRWVYGVKEPLPEQWNADRTQLKWTEGCGWFDCNKTNPSGITAGSDGLMCWAAATSNLLHWWLKQNEETEAVKAYTGPAAIPTDMLHSEIFQLYKDHFPNAGNYPLKAINWFFNGVFHNRIYDTDPIDPAAGFFRTQLGTRTLGKEYIDNELARDRFNAIIKQALTSRQGILFIINQGKNWSTHAVTLWGARFDDEGLIDTLYMVDNNDGRSDTRGTIRVMGVQYRPYSSSNPELYPYVPNSLGDFTIRIESLCTLSLGREWIN</sequence>
<feature type="signal peptide" evidence="1">
    <location>
        <begin position="1"/>
        <end position="26"/>
    </location>
</feature>
<dbReference type="InterPro" id="IPR038765">
    <property type="entry name" value="Papain-like_cys_pep_sf"/>
</dbReference>
<keyword evidence="1" id="KW-0732">Signal</keyword>
<dbReference type="InterPro" id="IPR025049">
    <property type="entry name" value="Mfa-like_1"/>
</dbReference>
<dbReference type="InterPro" id="IPR015117">
    <property type="entry name" value="IdeS"/>
</dbReference>
<reference evidence="3 4" key="1">
    <citation type="journal article" date="2021" name="Sci. Rep.">
        <title>The distribution of antibiotic resistance genes in chicken gut microbiota commensals.</title>
        <authorList>
            <person name="Juricova H."/>
            <person name="Matiasovicova J."/>
            <person name="Kubasova T."/>
            <person name="Cejkova D."/>
            <person name="Rychlik I."/>
        </authorList>
    </citation>
    <scope>NUCLEOTIDE SEQUENCE [LARGE SCALE GENOMIC DNA]</scope>
    <source>
        <strain evidence="3 4">An772</strain>
    </source>
</reference>